<reference evidence="2 3" key="1">
    <citation type="submission" date="2019-05" db="EMBL/GenBank/DDBJ databases">
        <title>Another draft genome of Portunus trituberculatus and its Hox gene families provides insights of decapod evolution.</title>
        <authorList>
            <person name="Jeong J.-H."/>
            <person name="Song I."/>
            <person name="Kim S."/>
            <person name="Choi T."/>
            <person name="Kim D."/>
            <person name="Ryu S."/>
            <person name="Kim W."/>
        </authorList>
    </citation>
    <scope>NUCLEOTIDE SEQUENCE [LARGE SCALE GENOMIC DNA]</scope>
    <source>
        <tissue evidence="2">Muscle</tissue>
    </source>
</reference>
<dbReference type="AlphaFoldDB" id="A0A5B7CSL3"/>
<feature type="compositionally biased region" description="Low complexity" evidence="1">
    <location>
        <begin position="64"/>
        <end position="76"/>
    </location>
</feature>
<proteinExistence type="predicted"/>
<name>A0A5B7CSL3_PORTR</name>
<dbReference type="Proteomes" id="UP000324222">
    <property type="component" value="Unassembled WGS sequence"/>
</dbReference>
<organism evidence="2 3">
    <name type="scientific">Portunus trituberculatus</name>
    <name type="common">Swimming crab</name>
    <name type="synonym">Neptunus trituberculatus</name>
    <dbReference type="NCBI Taxonomy" id="210409"/>
    <lineage>
        <taxon>Eukaryota</taxon>
        <taxon>Metazoa</taxon>
        <taxon>Ecdysozoa</taxon>
        <taxon>Arthropoda</taxon>
        <taxon>Crustacea</taxon>
        <taxon>Multicrustacea</taxon>
        <taxon>Malacostraca</taxon>
        <taxon>Eumalacostraca</taxon>
        <taxon>Eucarida</taxon>
        <taxon>Decapoda</taxon>
        <taxon>Pleocyemata</taxon>
        <taxon>Brachyura</taxon>
        <taxon>Eubrachyura</taxon>
        <taxon>Portunoidea</taxon>
        <taxon>Portunidae</taxon>
        <taxon>Portuninae</taxon>
        <taxon>Portunus</taxon>
    </lineage>
</organism>
<feature type="compositionally biased region" description="Basic and acidic residues" evidence="1">
    <location>
        <begin position="36"/>
        <end position="52"/>
    </location>
</feature>
<comment type="caution">
    <text evidence="2">The sequence shown here is derived from an EMBL/GenBank/DDBJ whole genome shotgun (WGS) entry which is preliminary data.</text>
</comment>
<evidence type="ECO:0000313" key="3">
    <source>
        <dbReference type="Proteomes" id="UP000324222"/>
    </source>
</evidence>
<feature type="region of interest" description="Disordered" evidence="1">
    <location>
        <begin position="13"/>
        <end position="101"/>
    </location>
</feature>
<evidence type="ECO:0000256" key="1">
    <source>
        <dbReference type="SAM" id="MobiDB-lite"/>
    </source>
</evidence>
<gene>
    <name evidence="2" type="ORF">E2C01_005168</name>
</gene>
<sequence>MVAPQKPSLFERLMGIAAPTAPPKSVNASRSSLPRSIDEQHDSQGRHSRQDSLTHSNVSIDNVLGSDKGSKKSLALLGGGSSSQRGSDHDVSSVASWQVWC</sequence>
<dbReference type="EMBL" id="VSRR010000218">
    <property type="protein sequence ID" value="MPC12470.1"/>
    <property type="molecule type" value="Genomic_DNA"/>
</dbReference>
<keyword evidence="3" id="KW-1185">Reference proteome</keyword>
<accession>A0A5B7CSL3</accession>
<evidence type="ECO:0000313" key="2">
    <source>
        <dbReference type="EMBL" id="MPC12470.1"/>
    </source>
</evidence>
<protein>
    <submittedName>
        <fullName evidence="2">Uncharacterized protein</fullName>
    </submittedName>
</protein>